<evidence type="ECO:0000313" key="1">
    <source>
        <dbReference type="EMBL" id="DAA02781.1"/>
    </source>
</evidence>
<proteinExistence type="predicted"/>
<name>Q6ILT0_DROME</name>
<accession>Q6ILT0</accession>
<sequence>MYKCPVYQRNAETQAILIANLRGRRFVTQPVVSFNRAEFFKSTLFDEAVINMKSRFGLLGSISVSGGQRPSRRPQELGKIELVNPEKAADNASEVRADCIRIRWLRCLTLRLRLQLQSKVASTPALSCIRLNICLASLFNIAPQFVSPRECACCTTNGNGNENGKSLHCIAVLCSFTPQTDRTAPQNSVVG</sequence>
<dbReference type="EMBL" id="BK001936">
    <property type="protein sequence ID" value="DAA02781.1"/>
    <property type="molecule type" value="Genomic_DNA"/>
</dbReference>
<protein>
    <submittedName>
        <fullName evidence="1">HDC08464</fullName>
    </submittedName>
</protein>
<organism evidence="1">
    <name type="scientific">Drosophila melanogaster</name>
    <name type="common">Fruit fly</name>
    <dbReference type="NCBI Taxonomy" id="7227"/>
    <lineage>
        <taxon>Eukaryota</taxon>
        <taxon>Metazoa</taxon>
        <taxon>Ecdysozoa</taxon>
        <taxon>Arthropoda</taxon>
        <taxon>Hexapoda</taxon>
        <taxon>Insecta</taxon>
        <taxon>Pterygota</taxon>
        <taxon>Neoptera</taxon>
        <taxon>Endopterygota</taxon>
        <taxon>Diptera</taxon>
        <taxon>Brachycera</taxon>
        <taxon>Muscomorpha</taxon>
        <taxon>Ephydroidea</taxon>
        <taxon>Drosophilidae</taxon>
        <taxon>Drosophila</taxon>
        <taxon>Sophophora</taxon>
    </lineage>
</organism>
<reference evidence="1" key="1">
    <citation type="journal article" date="2003" name="Genome Biol.">
        <title>An integrated gene annotation and transcriptional profiling approach towards the full gene content of the Drosophila genome.</title>
        <authorList>
            <person name="Hild M."/>
            <person name="Beckmann B."/>
            <person name="Haas S.A."/>
            <person name="Koch B."/>
            <person name="Solovyev V."/>
            <person name="Busold C."/>
            <person name="Fellenberg K."/>
            <person name="Boutros M."/>
            <person name="Vingron M."/>
            <person name="Sauer F."/>
            <person name="Hoheisel J.D."/>
            <person name="Paro R."/>
        </authorList>
    </citation>
    <scope>NUCLEOTIDE SEQUENCE</scope>
</reference>
<gene>
    <name evidence="1" type="ORF">HDC08464</name>
</gene>
<dbReference type="AlphaFoldDB" id="Q6ILT0"/>